<protein>
    <submittedName>
        <fullName evidence="1">Uncharacterized protein</fullName>
    </submittedName>
</protein>
<reference evidence="1" key="1">
    <citation type="submission" date="2021-05" db="EMBL/GenBank/DDBJ databases">
        <authorList>
            <person name="Pan Q."/>
            <person name="Jouanno E."/>
            <person name="Zahm M."/>
            <person name="Klopp C."/>
            <person name="Cabau C."/>
            <person name="Louis A."/>
            <person name="Berthelot C."/>
            <person name="Parey E."/>
            <person name="Roest Crollius H."/>
            <person name="Montfort J."/>
            <person name="Robinson-Rechavi M."/>
            <person name="Bouchez O."/>
            <person name="Lampietro C."/>
            <person name="Lopez Roques C."/>
            <person name="Donnadieu C."/>
            <person name="Postlethwait J."/>
            <person name="Bobe J."/>
            <person name="Dillon D."/>
            <person name="Chandos A."/>
            <person name="von Hippel F."/>
            <person name="Guiguen Y."/>
        </authorList>
    </citation>
    <scope>NUCLEOTIDE SEQUENCE</scope>
    <source>
        <strain evidence="1">YG-Jan2019</strain>
    </source>
</reference>
<dbReference type="Proteomes" id="UP001157502">
    <property type="component" value="Chromosome 7"/>
</dbReference>
<evidence type="ECO:0000313" key="1">
    <source>
        <dbReference type="EMBL" id="KAJ8009407.1"/>
    </source>
</evidence>
<keyword evidence="2" id="KW-1185">Reference proteome</keyword>
<gene>
    <name evidence="1" type="ORF">DPEC_G00088560</name>
</gene>
<comment type="caution">
    <text evidence="1">The sequence shown here is derived from an EMBL/GenBank/DDBJ whole genome shotgun (WGS) entry which is preliminary data.</text>
</comment>
<sequence>MLQWSKLLPRSTTGSPLPGVGILVDQHTECPNGSANTRGDETIVAQLPVNSVILDKQFFILHMELVKDCQTGNVAS</sequence>
<accession>A0ACC2H0G4</accession>
<dbReference type="EMBL" id="CM055734">
    <property type="protein sequence ID" value="KAJ8009407.1"/>
    <property type="molecule type" value="Genomic_DNA"/>
</dbReference>
<proteinExistence type="predicted"/>
<name>A0ACC2H0G4_DALPE</name>
<organism evidence="1 2">
    <name type="scientific">Dallia pectoralis</name>
    <name type="common">Alaska blackfish</name>
    <dbReference type="NCBI Taxonomy" id="75939"/>
    <lineage>
        <taxon>Eukaryota</taxon>
        <taxon>Metazoa</taxon>
        <taxon>Chordata</taxon>
        <taxon>Craniata</taxon>
        <taxon>Vertebrata</taxon>
        <taxon>Euteleostomi</taxon>
        <taxon>Actinopterygii</taxon>
        <taxon>Neopterygii</taxon>
        <taxon>Teleostei</taxon>
        <taxon>Protacanthopterygii</taxon>
        <taxon>Esociformes</taxon>
        <taxon>Umbridae</taxon>
        <taxon>Dallia</taxon>
    </lineage>
</organism>
<evidence type="ECO:0000313" key="2">
    <source>
        <dbReference type="Proteomes" id="UP001157502"/>
    </source>
</evidence>